<proteinExistence type="predicted"/>
<comment type="caution">
    <text evidence="2">The sequence shown here is derived from an EMBL/GenBank/DDBJ whole genome shotgun (WGS) entry which is preliminary data.</text>
</comment>
<evidence type="ECO:0000313" key="3">
    <source>
        <dbReference type="Proteomes" id="UP000742786"/>
    </source>
</evidence>
<feature type="region of interest" description="Disordered" evidence="1">
    <location>
        <begin position="69"/>
        <end position="97"/>
    </location>
</feature>
<organism evidence="2 3">
    <name type="scientific">Georgfuchsia toluolica</name>
    <dbReference type="NCBI Taxonomy" id="424218"/>
    <lineage>
        <taxon>Bacteria</taxon>
        <taxon>Pseudomonadati</taxon>
        <taxon>Pseudomonadota</taxon>
        <taxon>Betaproteobacteria</taxon>
        <taxon>Nitrosomonadales</taxon>
        <taxon>Sterolibacteriaceae</taxon>
        <taxon>Georgfuchsia</taxon>
    </lineage>
</organism>
<reference evidence="2" key="1">
    <citation type="submission" date="2021-04" db="EMBL/GenBank/DDBJ databases">
        <authorList>
            <person name="Hornung B."/>
        </authorList>
    </citation>
    <scope>NUCLEOTIDE SEQUENCE</scope>
    <source>
        <strain evidence="2">G5G6</strain>
    </source>
</reference>
<name>A0A916N0R1_9PROT</name>
<dbReference type="EMBL" id="CAJQUM010000001">
    <property type="protein sequence ID" value="CAG4884183.1"/>
    <property type="molecule type" value="Genomic_DNA"/>
</dbReference>
<protein>
    <submittedName>
        <fullName evidence="2">Uncharacterized protein</fullName>
    </submittedName>
</protein>
<keyword evidence="3" id="KW-1185">Reference proteome</keyword>
<dbReference type="Proteomes" id="UP000742786">
    <property type="component" value="Unassembled WGS sequence"/>
</dbReference>
<evidence type="ECO:0000313" key="2">
    <source>
        <dbReference type="EMBL" id="CAG4884183.1"/>
    </source>
</evidence>
<evidence type="ECO:0000256" key="1">
    <source>
        <dbReference type="SAM" id="MobiDB-lite"/>
    </source>
</evidence>
<feature type="compositionally biased region" description="Basic and acidic residues" evidence="1">
    <location>
        <begin position="79"/>
        <end position="97"/>
    </location>
</feature>
<sequence>MLTLIKFIQLPEQERLSLMKKNVVQADATDHNMKNLLDSKLMSFKKYAQNWLNIITKYADYQLNKDAVATDSKAAASRSDSEPVQDQHHQPTGESHA</sequence>
<dbReference type="RefSeq" id="WP_220636056.1">
    <property type="nucleotide sequence ID" value="NZ_CAJQUM010000001.1"/>
</dbReference>
<accession>A0A916N0R1</accession>
<gene>
    <name evidence="2" type="ORF">GTOL_12066</name>
</gene>
<dbReference type="AlphaFoldDB" id="A0A916N0R1"/>